<keyword evidence="1" id="KW-0812">Transmembrane</keyword>
<feature type="transmembrane region" description="Helical" evidence="1">
    <location>
        <begin position="12"/>
        <end position="33"/>
    </location>
</feature>
<dbReference type="NCBIfam" id="TIGR02532">
    <property type="entry name" value="IV_pilin_GFxxxE"/>
    <property type="match status" value="1"/>
</dbReference>
<sequence length="146" mass="16013">MKPIKSNRGLTLVEIIVAIAILGIILTAILSMFDVSIKETFKSGFRSKEVMEVQDIIDDLQTKFSQGSSSSSVIETYLSGKGYNKAATASALSTKVGTKNVNYFVQYKEITSGATTAKGYEVSVLKFFNNDNNTVRLTAFIYRSVE</sequence>
<dbReference type="InterPro" id="IPR012902">
    <property type="entry name" value="N_methyl_site"/>
</dbReference>
<name>A0A1M6IR56_9FIRM</name>
<dbReference type="PROSITE" id="PS00409">
    <property type="entry name" value="PROKAR_NTER_METHYL"/>
    <property type="match status" value="1"/>
</dbReference>
<protein>
    <submittedName>
        <fullName evidence="2">Prepilin-type N-terminal cleavage/methylation domain-containing protein</fullName>
    </submittedName>
</protein>
<dbReference type="EMBL" id="FQYT01000019">
    <property type="protein sequence ID" value="SHJ36951.1"/>
    <property type="molecule type" value="Genomic_DNA"/>
</dbReference>
<proteinExistence type="predicted"/>
<accession>A0A1M6IR56</accession>
<keyword evidence="3" id="KW-1185">Reference proteome</keyword>
<dbReference type="STRING" id="1122934.SAMN02745691_01830"/>
<dbReference type="AlphaFoldDB" id="A0A1M6IR56"/>
<gene>
    <name evidence="2" type="ORF">SAMN02745691_01830</name>
</gene>
<dbReference type="Gene3D" id="3.30.700.10">
    <property type="entry name" value="Glycoprotein, Type 4 Pilin"/>
    <property type="match status" value="1"/>
</dbReference>
<dbReference type="Proteomes" id="UP000184342">
    <property type="component" value="Unassembled WGS sequence"/>
</dbReference>
<reference evidence="2 3" key="1">
    <citation type="submission" date="2016-11" db="EMBL/GenBank/DDBJ databases">
        <authorList>
            <person name="Jaros S."/>
            <person name="Januszkiewicz K."/>
            <person name="Wedrychowicz H."/>
        </authorList>
    </citation>
    <scope>NUCLEOTIDE SEQUENCE [LARGE SCALE GENOMIC DNA]</scope>
    <source>
        <strain evidence="2 3">DSM 15970</strain>
    </source>
</reference>
<organism evidence="2 3">
    <name type="scientific">Parasporobacterium paucivorans DSM 15970</name>
    <dbReference type="NCBI Taxonomy" id="1122934"/>
    <lineage>
        <taxon>Bacteria</taxon>
        <taxon>Bacillati</taxon>
        <taxon>Bacillota</taxon>
        <taxon>Clostridia</taxon>
        <taxon>Lachnospirales</taxon>
        <taxon>Lachnospiraceae</taxon>
        <taxon>Parasporobacterium</taxon>
    </lineage>
</organism>
<evidence type="ECO:0000256" key="1">
    <source>
        <dbReference type="SAM" id="Phobius"/>
    </source>
</evidence>
<keyword evidence="1" id="KW-0472">Membrane</keyword>
<keyword evidence="1" id="KW-1133">Transmembrane helix</keyword>
<evidence type="ECO:0000313" key="3">
    <source>
        <dbReference type="Proteomes" id="UP000184342"/>
    </source>
</evidence>
<dbReference type="RefSeq" id="WP_073994118.1">
    <property type="nucleotide sequence ID" value="NZ_FQYT01000019.1"/>
</dbReference>
<dbReference type="Pfam" id="PF07963">
    <property type="entry name" value="N_methyl"/>
    <property type="match status" value="1"/>
</dbReference>
<evidence type="ECO:0000313" key="2">
    <source>
        <dbReference type="EMBL" id="SHJ36951.1"/>
    </source>
</evidence>